<sequence>MSTVRASRGLFERALLALPVGENARVFLGVCTVVGVAGAFTASKRGVGYDSMADKRAAEEKVKKEGS</sequence>
<dbReference type="HOGENOM" id="CLU_2817810_0_0_1"/>
<accession>A0A0D3IZQ6</accession>
<evidence type="ECO:0000313" key="2">
    <source>
        <dbReference type="Proteomes" id="UP000013827"/>
    </source>
</evidence>
<reference evidence="2" key="1">
    <citation type="journal article" date="2013" name="Nature">
        <title>Pan genome of the phytoplankton Emiliania underpins its global distribution.</title>
        <authorList>
            <person name="Read B.A."/>
            <person name="Kegel J."/>
            <person name="Klute M.J."/>
            <person name="Kuo A."/>
            <person name="Lefebvre S.C."/>
            <person name="Maumus F."/>
            <person name="Mayer C."/>
            <person name="Miller J."/>
            <person name="Monier A."/>
            <person name="Salamov A."/>
            <person name="Young J."/>
            <person name="Aguilar M."/>
            <person name="Claverie J.M."/>
            <person name="Frickenhaus S."/>
            <person name="Gonzalez K."/>
            <person name="Herman E.K."/>
            <person name="Lin Y.C."/>
            <person name="Napier J."/>
            <person name="Ogata H."/>
            <person name="Sarno A.F."/>
            <person name="Shmutz J."/>
            <person name="Schroeder D."/>
            <person name="de Vargas C."/>
            <person name="Verret F."/>
            <person name="von Dassow P."/>
            <person name="Valentin K."/>
            <person name="Van de Peer Y."/>
            <person name="Wheeler G."/>
            <person name="Dacks J.B."/>
            <person name="Delwiche C.F."/>
            <person name="Dyhrman S.T."/>
            <person name="Glockner G."/>
            <person name="John U."/>
            <person name="Richards T."/>
            <person name="Worden A.Z."/>
            <person name="Zhang X."/>
            <person name="Grigoriev I.V."/>
            <person name="Allen A.E."/>
            <person name="Bidle K."/>
            <person name="Borodovsky M."/>
            <person name="Bowler C."/>
            <person name="Brownlee C."/>
            <person name="Cock J.M."/>
            <person name="Elias M."/>
            <person name="Gladyshev V.N."/>
            <person name="Groth M."/>
            <person name="Guda C."/>
            <person name="Hadaegh A."/>
            <person name="Iglesias-Rodriguez M.D."/>
            <person name="Jenkins J."/>
            <person name="Jones B.M."/>
            <person name="Lawson T."/>
            <person name="Leese F."/>
            <person name="Lindquist E."/>
            <person name="Lobanov A."/>
            <person name="Lomsadze A."/>
            <person name="Malik S.B."/>
            <person name="Marsh M.E."/>
            <person name="Mackinder L."/>
            <person name="Mock T."/>
            <person name="Mueller-Roeber B."/>
            <person name="Pagarete A."/>
            <person name="Parker M."/>
            <person name="Probert I."/>
            <person name="Quesneville H."/>
            <person name="Raines C."/>
            <person name="Rensing S.A."/>
            <person name="Riano-Pachon D.M."/>
            <person name="Richier S."/>
            <person name="Rokitta S."/>
            <person name="Shiraiwa Y."/>
            <person name="Soanes D.M."/>
            <person name="van der Giezen M."/>
            <person name="Wahlund T.M."/>
            <person name="Williams B."/>
            <person name="Wilson W."/>
            <person name="Wolfe G."/>
            <person name="Wurch L.L."/>
        </authorList>
    </citation>
    <scope>NUCLEOTIDE SEQUENCE</scope>
</reference>
<dbReference type="RefSeq" id="XP_005769170.1">
    <property type="nucleotide sequence ID" value="XM_005769113.1"/>
</dbReference>
<dbReference type="GeneID" id="17262889"/>
<name>A0A0D3IZQ6_EMIH1</name>
<dbReference type="AlphaFoldDB" id="A0A0D3IZQ6"/>
<dbReference type="EnsemblProtists" id="EOD16741">
    <property type="protein sequence ID" value="EOD16741"/>
    <property type="gene ID" value="EMIHUDRAFT_451443"/>
</dbReference>
<dbReference type="PaxDb" id="2903-EOD16741"/>
<protein>
    <submittedName>
        <fullName evidence="1">Uncharacterized protein</fullName>
    </submittedName>
</protein>
<organism evidence="1 2">
    <name type="scientific">Emiliania huxleyi (strain CCMP1516)</name>
    <dbReference type="NCBI Taxonomy" id="280463"/>
    <lineage>
        <taxon>Eukaryota</taxon>
        <taxon>Haptista</taxon>
        <taxon>Haptophyta</taxon>
        <taxon>Prymnesiophyceae</taxon>
        <taxon>Isochrysidales</taxon>
        <taxon>Noelaerhabdaceae</taxon>
        <taxon>Emiliania</taxon>
    </lineage>
</organism>
<evidence type="ECO:0000313" key="1">
    <source>
        <dbReference type="EnsemblProtists" id="EOD16741"/>
    </source>
</evidence>
<dbReference type="Proteomes" id="UP000013827">
    <property type="component" value="Unassembled WGS sequence"/>
</dbReference>
<reference evidence="1" key="2">
    <citation type="submission" date="2024-10" db="UniProtKB">
        <authorList>
            <consortium name="EnsemblProtists"/>
        </authorList>
    </citation>
    <scope>IDENTIFICATION</scope>
</reference>
<dbReference type="KEGG" id="ehx:EMIHUDRAFT_451443"/>
<proteinExistence type="predicted"/>
<keyword evidence="2" id="KW-1185">Reference proteome</keyword>